<dbReference type="AlphaFoldDB" id="A0A6A4WEE2"/>
<evidence type="ECO:0000313" key="3">
    <source>
        <dbReference type="EMBL" id="KAF0305716.1"/>
    </source>
</evidence>
<feature type="transmembrane region" description="Helical" evidence="2">
    <location>
        <begin position="17"/>
        <end position="37"/>
    </location>
</feature>
<dbReference type="EMBL" id="VIIS01000727">
    <property type="protein sequence ID" value="KAF0305716.1"/>
    <property type="molecule type" value="Genomic_DNA"/>
</dbReference>
<comment type="caution">
    <text evidence="3">The sequence shown here is derived from an EMBL/GenBank/DDBJ whole genome shotgun (WGS) entry which is preliminary data.</text>
</comment>
<feature type="region of interest" description="Disordered" evidence="1">
    <location>
        <begin position="132"/>
        <end position="165"/>
    </location>
</feature>
<evidence type="ECO:0000256" key="2">
    <source>
        <dbReference type="SAM" id="Phobius"/>
    </source>
</evidence>
<name>A0A6A4WEE2_AMPAM</name>
<evidence type="ECO:0000256" key="1">
    <source>
        <dbReference type="SAM" id="MobiDB-lite"/>
    </source>
</evidence>
<dbReference type="OrthoDB" id="297496at2759"/>
<feature type="compositionally biased region" description="Low complexity" evidence="1">
    <location>
        <begin position="132"/>
        <end position="145"/>
    </location>
</feature>
<keyword evidence="4" id="KW-1185">Reference proteome</keyword>
<sequence length="165" mass="17008">MAGPGPSDTAWSTVYKLLLMLWILLGLGYWVLVLDFLQRTLKSKEVLQALQGTSRLMGREAAELRAALTELGVLRPDAAFVPQHSKAALSLVLGVSRSLAGTAPPAHTTAGLPGIHAIGDGLLSALLSALPASPSDSPQAASGGAVNEGCRPADGSQRQQPPGPQ</sequence>
<evidence type="ECO:0000313" key="4">
    <source>
        <dbReference type="Proteomes" id="UP000440578"/>
    </source>
</evidence>
<accession>A0A6A4WEE2</accession>
<gene>
    <name evidence="3" type="ORF">FJT64_022677</name>
</gene>
<protein>
    <submittedName>
        <fullName evidence="3">Uncharacterized protein</fullName>
    </submittedName>
</protein>
<organism evidence="3 4">
    <name type="scientific">Amphibalanus amphitrite</name>
    <name type="common">Striped barnacle</name>
    <name type="synonym">Balanus amphitrite</name>
    <dbReference type="NCBI Taxonomy" id="1232801"/>
    <lineage>
        <taxon>Eukaryota</taxon>
        <taxon>Metazoa</taxon>
        <taxon>Ecdysozoa</taxon>
        <taxon>Arthropoda</taxon>
        <taxon>Crustacea</taxon>
        <taxon>Multicrustacea</taxon>
        <taxon>Cirripedia</taxon>
        <taxon>Thoracica</taxon>
        <taxon>Thoracicalcarea</taxon>
        <taxon>Balanomorpha</taxon>
        <taxon>Balanoidea</taxon>
        <taxon>Balanidae</taxon>
        <taxon>Amphibalaninae</taxon>
        <taxon>Amphibalanus</taxon>
    </lineage>
</organism>
<keyword evidence="2" id="KW-0472">Membrane</keyword>
<keyword evidence="2" id="KW-1133">Transmembrane helix</keyword>
<reference evidence="3 4" key="1">
    <citation type="submission" date="2019-07" db="EMBL/GenBank/DDBJ databases">
        <title>Draft genome assembly of a fouling barnacle, Amphibalanus amphitrite (Darwin, 1854): The first reference genome for Thecostraca.</title>
        <authorList>
            <person name="Kim W."/>
        </authorList>
    </citation>
    <scope>NUCLEOTIDE SEQUENCE [LARGE SCALE GENOMIC DNA]</scope>
    <source>
        <strain evidence="3">SNU_AA5</strain>
        <tissue evidence="3">Soma without cirri and trophi</tissue>
    </source>
</reference>
<keyword evidence="2" id="KW-0812">Transmembrane</keyword>
<feature type="compositionally biased region" description="Polar residues" evidence="1">
    <location>
        <begin position="156"/>
        <end position="165"/>
    </location>
</feature>
<proteinExistence type="predicted"/>
<dbReference type="Proteomes" id="UP000440578">
    <property type="component" value="Unassembled WGS sequence"/>
</dbReference>